<accession>A0A345DMY2</accession>
<evidence type="ECO:0000313" key="2">
    <source>
        <dbReference type="Proteomes" id="UP000253689"/>
    </source>
</evidence>
<sequence>MAYIFRKKYRLKKIKKQFSNLNINKIKIKDNISSSSETIVSSDFSFYRGSVILYYTLDKSIANQIDLNRQYAPNKTWVQNRGYRGMWINNNIATKLEQNLTNAFLSKANYTNLPFYDQKAFISYDELLSFLDEPVRHSWQQFINHYYSTYQNKLKEIIILFYNICAFLWTKQEINKVLSSIKDGQFLETKGYTNLNNRQIAIAYDAINCNYEEIWKQNWIEGGIS</sequence>
<protein>
    <submittedName>
        <fullName evidence="1">Uncharacterized protein</fullName>
    </submittedName>
</protein>
<reference evidence="2" key="1">
    <citation type="submission" date="2018-07" db="EMBL/GenBank/DDBJ databases">
        <title>Complete Genome Sequence of Spiroplasma phoeniceum.</title>
        <authorList>
            <person name="Davis R.E."/>
            <person name="Shao J.Y."/>
            <person name="Zhao Y."/>
            <person name="Silver A."/>
            <person name="Stump z."/>
            <person name="Gasparich G."/>
        </authorList>
    </citation>
    <scope>NUCLEOTIDE SEQUENCE [LARGE SCALE GENOMIC DNA]</scope>
    <source>
        <strain evidence="2">P40</strain>
    </source>
</reference>
<gene>
    <name evidence="1" type="ORF">SDAV_00579</name>
</gene>
<keyword evidence="2" id="KW-1185">Reference proteome</keyword>
<evidence type="ECO:0000313" key="1">
    <source>
        <dbReference type="EMBL" id="AXF95570.1"/>
    </source>
</evidence>
<dbReference type="Proteomes" id="UP000253689">
    <property type="component" value="Chromosome"/>
</dbReference>
<name>A0A345DMY2_9MOLU</name>
<organism evidence="1 2">
    <name type="scientific">Spiroplasma phoeniceum P40</name>
    <dbReference type="NCBI Taxonomy" id="1276259"/>
    <lineage>
        <taxon>Bacteria</taxon>
        <taxon>Bacillati</taxon>
        <taxon>Mycoplasmatota</taxon>
        <taxon>Mollicutes</taxon>
        <taxon>Entomoplasmatales</taxon>
        <taxon>Spiroplasmataceae</taxon>
        <taxon>Spiroplasma</taxon>
    </lineage>
</organism>
<dbReference type="KEGG" id="sphh:SDAV_00579"/>
<proteinExistence type="predicted"/>
<dbReference type="AlphaFoldDB" id="A0A345DMY2"/>
<dbReference type="EMBL" id="CP031088">
    <property type="protein sequence ID" value="AXF95570.1"/>
    <property type="molecule type" value="Genomic_DNA"/>
</dbReference>
<dbReference type="RefSeq" id="WP_245938485.1">
    <property type="nucleotide sequence ID" value="NZ_CP031088.1"/>
</dbReference>